<keyword evidence="1" id="KW-0732">Signal</keyword>
<dbReference type="Proteomes" id="UP001205861">
    <property type="component" value="Unassembled WGS sequence"/>
</dbReference>
<comment type="caution">
    <text evidence="3">The sequence shown here is derived from an EMBL/GenBank/DDBJ whole genome shotgun (WGS) entry which is preliminary data.</text>
</comment>
<dbReference type="InterPro" id="IPR032710">
    <property type="entry name" value="NTF2-like_dom_sf"/>
</dbReference>
<feature type="chain" id="PRO_5046036470" evidence="1">
    <location>
        <begin position="19"/>
        <end position="141"/>
    </location>
</feature>
<evidence type="ECO:0000313" key="4">
    <source>
        <dbReference type="Proteomes" id="UP001205861"/>
    </source>
</evidence>
<feature type="signal peptide" evidence="1">
    <location>
        <begin position="1"/>
        <end position="18"/>
    </location>
</feature>
<dbReference type="Pfam" id="PF14534">
    <property type="entry name" value="DUF4440"/>
    <property type="match status" value="1"/>
</dbReference>
<dbReference type="Gene3D" id="3.10.450.50">
    <property type="match status" value="1"/>
</dbReference>
<reference evidence="3 4" key="1">
    <citation type="submission" date="2022-08" db="EMBL/GenBank/DDBJ databases">
        <title>Reclassification of Massilia species as members of the genera Telluria, Duganella, Pseudoduganella, Mokoshia gen. nov. and Zemynaea gen. nov. using orthogonal and non-orthogonal genome-based approaches.</title>
        <authorList>
            <person name="Bowman J.P."/>
        </authorList>
    </citation>
    <scope>NUCLEOTIDE SEQUENCE [LARGE SCALE GENOMIC DNA]</scope>
    <source>
        <strain evidence="3 4">JCM 31607</strain>
    </source>
</reference>
<feature type="domain" description="DUF4440" evidence="2">
    <location>
        <begin position="25"/>
        <end position="130"/>
    </location>
</feature>
<sequence>MRHLLFAALAVLSVPALAATPAETVASFHEALKRGDMAQASALLAPAVDIYESGYVERSRAEYAAHHLPADMAFAKTTTMRILQQHEQASGDLAIVRRETETTGSHQGKPVHLFGTETVLLERDGDGWLITHVHWSSRKAK</sequence>
<organism evidence="3 4">
    <name type="scientific">Massilia solisilvae</name>
    <dbReference type="NCBI Taxonomy" id="1811225"/>
    <lineage>
        <taxon>Bacteria</taxon>
        <taxon>Pseudomonadati</taxon>
        <taxon>Pseudomonadota</taxon>
        <taxon>Betaproteobacteria</taxon>
        <taxon>Burkholderiales</taxon>
        <taxon>Oxalobacteraceae</taxon>
        <taxon>Telluria group</taxon>
        <taxon>Massilia</taxon>
    </lineage>
</organism>
<gene>
    <name evidence="3" type="ORF">NX773_07910</name>
</gene>
<dbReference type="InterPro" id="IPR027843">
    <property type="entry name" value="DUF4440"/>
</dbReference>
<evidence type="ECO:0000256" key="1">
    <source>
        <dbReference type="SAM" id="SignalP"/>
    </source>
</evidence>
<keyword evidence="4" id="KW-1185">Reference proteome</keyword>
<dbReference type="SUPFAM" id="SSF54427">
    <property type="entry name" value="NTF2-like"/>
    <property type="match status" value="1"/>
</dbReference>
<proteinExistence type="predicted"/>
<dbReference type="RefSeq" id="WP_258855757.1">
    <property type="nucleotide sequence ID" value="NZ_JANUGV010000001.1"/>
</dbReference>
<dbReference type="EMBL" id="JANUGV010000001">
    <property type="protein sequence ID" value="MCS0608086.1"/>
    <property type="molecule type" value="Genomic_DNA"/>
</dbReference>
<protein>
    <submittedName>
        <fullName evidence="3">Nuclear transport factor 2 family protein</fullName>
    </submittedName>
</protein>
<accession>A0ABT2BI43</accession>
<evidence type="ECO:0000259" key="2">
    <source>
        <dbReference type="Pfam" id="PF14534"/>
    </source>
</evidence>
<evidence type="ECO:0000313" key="3">
    <source>
        <dbReference type="EMBL" id="MCS0608086.1"/>
    </source>
</evidence>
<name>A0ABT2BI43_9BURK</name>